<dbReference type="EnsemblFungi" id="MVLG_00495T0">
    <property type="protein sequence ID" value="MVLG_00495T0"/>
    <property type="gene ID" value="MVLG_00495"/>
</dbReference>
<evidence type="ECO:0000313" key="3">
    <source>
        <dbReference type="Proteomes" id="UP000017200"/>
    </source>
</evidence>
<reference evidence="2" key="4">
    <citation type="submission" date="2015-06" db="UniProtKB">
        <authorList>
            <consortium name="EnsemblFungi"/>
        </authorList>
    </citation>
    <scope>IDENTIFICATION</scope>
</reference>
<dbReference type="OrthoDB" id="2540722at2759"/>
<dbReference type="InParanoid" id="U5GZ91"/>
<dbReference type="HOGENOM" id="CLU_1280463_0_0_1"/>
<evidence type="ECO:0000313" key="1">
    <source>
        <dbReference type="EMBL" id="KDE09173.1"/>
    </source>
</evidence>
<reference evidence="1" key="2">
    <citation type="submission" date="2010-11" db="EMBL/GenBank/DDBJ databases">
        <authorList>
            <consortium name="The Broad Institute Genome Sequencing Platform"/>
            <person name="Earl A."/>
            <person name="Ward D."/>
            <person name="Feldgarden M."/>
            <person name="Gevers D."/>
            <person name="Butler R."/>
            <person name="Young S.K."/>
            <person name="Zeng Q."/>
            <person name="Gargeya S."/>
            <person name="Fitzgerald M."/>
            <person name="Haas B."/>
            <person name="Abouelleil A."/>
            <person name="Alvarado L."/>
            <person name="Arachchi H.M."/>
            <person name="Berlin A."/>
            <person name="Brown A."/>
            <person name="Chapman S.B."/>
            <person name="Chen Z."/>
            <person name="Dunbar C."/>
            <person name="Freedman E."/>
            <person name="Gearin G."/>
            <person name="Gellesch M."/>
            <person name="Goldberg J."/>
            <person name="Griggs A."/>
            <person name="Gujja S."/>
            <person name="Heilman E."/>
            <person name="Heiman D."/>
            <person name="Howarth C."/>
            <person name="Larson L."/>
            <person name="Lui A."/>
            <person name="MacDonald P.J.P."/>
            <person name="Mehta T."/>
            <person name="Montmayeur A."/>
            <person name="Murphy C."/>
            <person name="Neiman D."/>
            <person name="Pearson M."/>
            <person name="Priest M."/>
            <person name="Roberts A."/>
            <person name="Saif S."/>
            <person name="Shea T."/>
            <person name="Shenoy N."/>
            <person name="Sisk P."/>
            <person name="Stolte C."/>
            <person name="Sykes S."/>
            <person name="White J."/>
            <person name="Yandava C."/>
            <person name="Wortman J."/>
            <person name="Nusbaum C."/>
            <person name="Birren B."/>
        </authorList>
    </citation>
    <scope>NUCLEOTIDE SEQUENCE</scope>
    <source>
        <strain evidence="1">P1A1 Lamole</strain>
    </source>
</reference>
<dbReference type="EMBL" id="AEIJ01000039">
    <property type="status" value="NOT_ANNOTATED_CDS"/>
    <property type="molecule type" value="Genomic_DNA"/>
</dbReference>
<dbReference type="AlphaFoldDB" id="U5GZ91"/>
<organism evidence="1">
    <name type="scientific">Microbotryum lychnidis-dioicae (strain p1A1 Lamole / MvSl-1064)</name>
    <name type="common">Anther smut fungus</name>
    <dbReference type="NCBI Taxonomy" id="683840"/>
    <lineage>
        <taxon>Eukaryota</taxon>
        <taxon>Fungi</taxon>
        <taxon>Dikarya</taxon>
        <taxon>Basidiomycota</taxon>
        <taxon>Pucciniomycotina</taxon>
        <taxon>Microbotryomycetes</taxon>
        <taxon>Microbotryales</taxon>
        <taxon>Microbotryaceae</taxon>
        <taxon>Microbotryum</taxon>
    </lineage>
</organism>
<gene>
    <name evidence="1" type="ORF">MVLG_00495</name>
</gene>
<reference evidence="1 3" key="3">
    <citation type="journal article" date="2015" name="BMC Genomics">
        <title>Sex and parasites: genomic and transcriptomic analysis of Microbotryum lychnidis-dioicae, the biotrophic and plant-castrating anther smut fungus.</title>
        <authorList>
            <person name="Perlin M.H."/>
            <person name="Amselem J."/>
            <person name="Fontanillas E."/>
            <person name="Toh S.S."/>
            <person name="Chen Z."/>
            <person name="Goldberg J."/>
            <person name="Duplessis S."/>
            <person name="Henrissat B."/>
            <person name="Young S."/>
            <person name="Zeng Q."/>
            <person name="Aguileta G."/>
            <person name="Petit E."/>
            <person name="Badouin H."/>
            <person name="Andrews J."/>
            <person name="Razeeq D."/>
            <person name="Gabaldon T."/>
            <person name="Quesneville H."/>
            <person name="Giraud T."/>
            <person name="Hood M.E."/>
            <person name="Schultz D.J."/>
            <person name="Cuomo C.A."/>
        </authorList>
    </citation>
    <scope>NUCLEOTIDE SEQUENCE [LARGE SCALE GENOMIC DNA]</scope>
    <source>
        <strain evidence="3">p1A1 Lamole</strain>
        <strain evidence="1">P1A1 Lamole</strain>
    </source>
</reference>
<protein>
    <submittedName>
        <fullName evidence="1 2">Uncharacterized protein</fullName>
    </submittedName>
</protein>
<proteinExistence type="predicted"/>
<sequence>MVIDGDPAGVVPFRRFLSGAMTATGGQPIAAGDADPNDALDAIVRVFPELAIPDERHYVSTNEARACLPCIEARNPELAAKLRRRQESFGGCMDGQVQFFEGYHHPLVARSTQLLADPPECTNLSSLGEPLLSSSALVEAPALSATDSRVTVPLPCATPIAIAPTLDGRGEDALRAPTAQPAHLMSLLLYHPSRSHYTCVVCSGDRWFHVDDSNVA</sequence>
<feature type="non-terminal residue" evidence="1">
    <location>
        <position position="216"/>
    </location>
</feature>
<dbReference type="Proteomes" id="UP000017200">
    <property type="component" value="Unassembled WGS sequence"/>
</dbReference>
<reference evidence="3" key="1">
    <citation type="submission" date="2010-11" db="EMBL/GenBank/DDBJ databases">
        <title>The genome sequence of Microbotryum violaceum strain p1A1 Lamole.</title>
        <authorList>
            <person name="Cuomo C."/>
            <person name="Perlin M."/>
            <person name="Young S.K."/>
            <person name="Zeng Q."/>
            <person name="Gargeya S."/>
            <person name="Alvarado L."/>
            <person name="Berlin A."/>
            <person name="Chapman S.B."/>
            <person name="Chen Z."/>
            <person name="Freedman E."/>
            <person name="Gellesch M."/>
            <person name="Goldberg J."/>
            <person name="Griggs A."/>
            <person name="Gujja S."/>
            <person name="Heilman E."/>
            <person name="Heiman D."/>
            <person name="Howarth C."/>
            <person name="Mehta T."/>
            <person name="Neiman D."/>
            <person name="Pearson M."/>
            <person name="Roberts A."/>
            <person name="Saif S."/>
            <person name="Shea T."/>
            <person name="Shenoy N."/>
            <person name="Sisk P."/>
            <person name="Stolte C."/>
            <person name="Sykes S."/>
            <person name="White J."/>
            <person name="Yandava C."/>
            <person name="Haas B."/>
            <person name="Nusbaum C."/>
            <person name="Birren B."/>
        </authorList>
    </citation>
    <scope>NUCLEOTIDE SEQUENCE [LARGE SCALE GENOMIC DNA]</scope>
    <source>
        <strain evidence="3">p1A1 Lamole</strain>
    </source>
</reference>
<keyword evidence="3" id="KW-1185">Reference proteome</keyword>
<dbReference type="EMBL" id="GL541645">
    <property type="protein sequence ID" value="KDE09173.1"/>
    <property type="molecule type" value="Genomic_DNA"/>
</dbReference>
<accession>U5GZ91</accession>
<name>U5GZ91_USTV1</name>
<evidence type="ECO:0000313" key="2">
    <source>
        <dbReference type="EnsemblFungi" id="MVLG_00495T0"/>
    </source>
</evidence>